<dbReference type="RefSeq" id="WP_377802108.1">
    <property type="nucleotide sequence ID" value="NZ_JACHGK010000003.1"/>
</dbReference>
<sequence length="150" mass="16331">MKTKNTAVFLLENTLQSVKEVLPFAIHPDKPSILTQPYQQHSIGVLIGITGDIKGRLIINGNEETFCSIGKGMFGMSIEGELLKSFAGELGNMFGGKLSTSLAAFGFNMDITPPTVLVGDTKLYGFEKVYRLSIMIENAGNLVLLILFDE</sequence>
<dbReference type="GO" id="GO:0006935">
    <property type="term" value="P:chemotaxis"/>
    <property type="evidence" value="ECO:0007669"/>
    <property type="project" value="UniProtKB-KW"/>
</dbReference>
<evidence type="ECO:0000313" key="3">
    <source>
        <dbReference type="EMBL" id="MBB6444646.1"/>
    </source>
</evidence>
<dbReference type="PANTHER" id="PTHR39452">
    <property type="entry name" value="CHEY-P PHOSPHATASE CHEX"/>
    <property type="match status" value="1"/>
</dbReference>
<dbReference type="InterPro" id="IPR038756">
    <property type="entry name" value="CheX-like"/>
</dbReference>
<dbReference type="AlphaFoldDB" id="A0A7X0HQ30"/>
<evidence type="ECO:0000313" key="4">
    <source>
        <dbReference type="Proteomes" id="UP000531594"/>
    </source>
</evidence>
<dbReference type="PANTHER" id="PTHR39452:SF1">
    <property type="entry name" value="CHEY-P PHOSPHATASE CHEX"/>
    <property type="match status" value="1"/>
</dbReference>
<dbReference type="Pfam" id="PF13690">
    <property type="entry name" value="CheX"/>
    <property type="match status" value="1"/>
</dbReference>
<dbReference type="Gene3D" id="3.40.1550.10">
    <property type="entry name" value="CheC-like"/>
    <property type="match status" value="1"/>
</dbReference>
<dbReference type="SUPFAM" id="SSF103039">
    <property type="entry name" value="CheC-like"/>
    <property type="match status" value="1"/>
</dbReference>
<dbReference type="Proteomes" id="UP000531594">
    <property type="component" value="Unassembled WGS sequence"/>
</dbReference>
<reference evidence="3 4" key="1">
    <citation type="submission" date="2020-08" db="EMBL/GenBank/DDBJ databases">
        <title>Genomic Encyclopedia of Type Strains, Phase IV (KMG-IV): sequencing the most valuable type-strain genomes for metagenomic binning, comparative biology and taxonomic classification.</title>
        <authorList>
            <person name="Goeker M."/>
        </authorList>
    </citation>
    <scope>NUCLEOTIDE SEQUENCE [LARGE SCALE GENOMIC DNA]</scope>
    <source>
        <strain evidence="3 4">DSM 5391</strain>
    </source>
</reference>
<evidence type="ECO:0000259" key="2">
    <source>
        <dbReference type="Pfam" id="PF13690"/>
    </source>
</evidence>
<comment type="caution">
    <text evidence="3">The sequence shown here is derived from an EMBL/GenBank/DDBJ whole genome shotgun (WGS) entry which is preliminary data.</text>
</comment>
<dbReference type="InterPro" id="IPR028976">
    <property type="entry name" value="CheC-like_sf"/>
</dbReference>
<name>A0A7X0HQ30_9BACI</name>
<protein>
    <submittedName>
        <fullName evidence="3">Chemotaxis protein CheX</fullName>
    </submittedName>
</protein>
<proteinExistence type="predicted"/>
<keyword evidence="4" id="KW-1185">Reference proteome</keyword>
<feature type="domain" description="Chemotaxis phosphatase CheX-like" evidence="2">
    <location>
        <begin position="44"/>
        <end position="120"/>
    </location>
</feature>
<organism evidence="3 4">
    <name type="scientific">Bacillus benzoevorans</name>
    <dbReference type="NCBI Taxonomy" id="1456"/>
    <lineage>
        <taxon>Bacteria</taxon>
        <taxon>Bacillati</taxon>
        <taxon>Bacillota</taxon>
        <taxon>Bacilli</taxon>
        <taxon>Bacillales</taxon>
        <taxon>Bacillaceae</taxon>
        <taxon>Bacillus</taxon>
    </lineage>
</organism>
<keyword evidence="1" id="KW-0145">Chemotaxis</keyword>
<gene>
    <name evidence="3" type="ORF">HNR53_001255</name>
</gene>
<accession>A0A7X0HQ30</accession>
<dbReference type="CDD" id="cd17906">
    <property type="entry name" value="CheX"/>
    <property type="match status" value="1"/>
</dbReference>
<evidence type="ECO:0000256" key="1">
    <source>
        <dbReference type="ARBA" id="ARBA00022500"/>
    </source>
</evidence>
<dbReference type="EMBL" id="JACHGK010000003">
    <property type="protein sequence ID" value="MBB6444646.1"/>
    <property type="molecule type" value="Genomic_DNA"/>
</dbReference>
<dbReference type="InterPro" id="IPR028051">
    <property type="entry name" value="CheX-like_dom"/>
</dbReference>